<name>A0A7S4AWT0_9STRA</name>
<keyword evidence="1" id="KW-0732">Signal</keyword>
<feature type="chain" id="PRO_5031196654" description="Plastid lipid-associated protein/fibrillin conserved domain-containing protein" evidence="1">
    <location>
        <begin position="29"/>
        <end position="273"/>
    </location>
</feature>
<dbReference type="PANTHER" id="PTHR35690:SF1">
    <property type="entry name" value="OS01G0363500 PROTEIN"/>
    <property type="match status" value="1"/>
</dbReference>
<dbReference type="AlphaFoldDB" id="A0A7S4AWT0"/>
<reference evidence="2" key="1">
    <citation type="submission" date="2021-01" db="EMBL/GenBank/DDBJ databases">
        <authorList>
            <person name="Corre E."/>
            <person name="Pelletier E."/>
            <person name="Niang G."/>
            <person name="Scheremetjew M."/>
            <person name="Finn R."/>
            <person name="Kale V."/>
            <person name="Holt S."/>
            <person name="Cochrane G."/>
            <person name="Meng A."/>
            <person name="Brown T."/>
            <person name="Cohen L."/>
        </authorList>
    </citation>
    <scope>NUCLEOTIDE SEQUENCE</scope>
    <source>
        <strain evidence="2">10249 10 AB</strain>
    </source>
</reference>
<feature type="signal peptide" evidence="1">
    <location>
        <begin position="1"/>
        <end position="28"/>
    </location>
</feature>
<evidence type="ECO:0000313" key="2">
    <source>
        <dbReference type="EMBL" id="CAE0729529.1"/>
    </source>
</evidence>
<sequence length="273" mass="29794">MYYISTMNALLSLCSALLLLASSALVEAFVLPTQSTTKTAVNPPRSCSRCYVAPDNVAETDSQEDILKKMEAAKQILYRAAETKQEDADTVVDALLDLEKLSRKANKVDPSQSEKTLNALSEGGVDWRLIFTTGTVDTQRKLGGTKINYFPIKATQSFDSTTQDEWLIQNGIGVGDLELIKFQGDFDWNLSEKSGLTKLTFDFTSIHLFNGFFDIALKKGEAASLGAKSGLGSANNVELEKRGKRAFFNWISADDQIATARGGGGGLALWKRV</sequence>
<evidence type="ECO:0008006" key="3">
    <source>
        <dbReference type="Google" id="ProtNLM"/>
    </source>
</evidence>
<evidence type="ECO:0000256" key="1">
    <source>
        <dbReference type="SAM" id="SignalP"/>
    </source>
</evidence>
<accession>A0A7S4AWT0</accession>
<gene>
    <name evidence="2" type="ORF">PAUS00366_LOCUS22314</name>
</gene>
<dbReference type="EMBL" id="HBIX01034166">
    <property type="protein sequence ID" value="CAE0729529.1"/>
    <property type="molecule type" value="Transcribed_RNA"/>
</dbReference>
<organism evidence="2">
    <name type="scientific">Pseudo-nitzschia australis</name>
    <dbReference type="NCBI Taxonomy" id="44445"/>
    <lineage>
        <taxon>Eukaryota</taxon>
        <taxon>Sar</taxon>
        <taxon>Stramenopiles</taxon>
        <taxon>Ochrophyta</taxon>
        <taxon>Bacillariophyta</taxon>
        <taxon>Bacillariophyceae</taxon>
        <taxon>Bacillariophycidae</taxon>
        <taxon>Bacillariales</taxon>
        <taxon>Bacillariaceae</taxon>
        <taxon>Pseudo-nitzschia</taxon>
    </lineage>
</organism>
<dbReference type="PANTHER" id="PTHR35690">
    <property type="entry name" value="OS01G0363500 PROTEIN"/>
    <property type="match status" value="1"/>
</dbReference>
<protein>
    <recommendedName>
        <fullName evidence="3">Plastid lipid-associated protein/fibrillin conserved domain-containing protein</fullName>
    </recommendedName>
</protein>
<proteinExistence type="predicted"/>